<protein>
    <submittedName>
        <fullName evidence="2">Uncharacterized protein</fullName>
    </submittedName>
</protein>
<dbReference type="EMBL" id="LR796249">
    <property type="protein sequence ID" value="CAB4131495.1"/>
    <property type="molecule type" value="Genomic_DNA"/>
</dbReference>
<gene>
    <name evidence="1" type="ORF">UFOVP127_121</name>
    <name evidence="2" type="ORF">UFOVP276_227</name>
</gene>
<proteinExistence type="predicted"/>
<sequence length="68" mass="7544">MQDKQYKVWGILIADLAQAVSTKQEPRVRKIASVETQKQAEEVLRTAIASGAWFDTFITATLKGTCSD</sequence>
<reference evidence="2" key="1">
    <citation type="submission" date="2020-04" db="EMBL/GenBank/DDBJ databases">
        <authorList>
            <person name="Chiriac C."/>
            <person name="Salcher M."/>
            <person name="Ghai R."/>
            <person name="Kavagutti S V."/>
        </authorList>
    </citation>
    <scope>NUCLEOTIDE SEQUENCE</scope>
</reference>
<name>A0A6J5LM38_9CAUD</name>
<organism evidence="2">
    <name type="scientific">uncultured Caudovirales phage</name>
    <dbReference type="NCBI Taxonomy" id="2100421"/>
    <lineage>
        <taxon>Viruses</taxon>
        <taxon>Duplodnaviria</taxon>
        <taxon>Heunggongvirae</taxon>
        <taxon>Uroviricota</taxon>
        <taxon>Caudoviricetes</taxon>
        <taxon>Peduoviridae</taxon>
        <taxon>Maltschvirus</taxon>
        <taxon>Maltschvirus maltsch</taxon>
    </lineage>
</organism>
<accession>A0A6J5LM38</accession>
<evidence type="ECO:0000313" key="1">
    <source>
        <dbReference type="EMBL" id="CAB4131495.1"/>
    </source>
</evidence>
<evidence type="ECO:0000313" key="2">
    <source>
        <dbReference type="EMBL" id="CAB4135271.1"/>
    </source>
</evidence>
<dbReference type="EMBL" id="LR796294">
    <property type="protein sequence ID" value="CAB4135271.1"/>
    <property type="molecule type" value="Genomic_DNA"/>
</dbReference>